<dbReference type="EMBL" id="JABFUD020000011">
    <property type="protein sequence ID" value="KAI5073485.1"/>
    <property type="molecule type" value="Genomic_DNA"/>
</dbReference>
<feature type="region of interest" description="Disordered" evidence="2">
    <location>
        <begin position="91"/>
        <end position="120"/>
    </location>
</feature>
<keyword evidence="1" id="KW-0175">Coiled coil</keyword>
<proteinExistence type="predicted"/>
<sequence length="969" mass="107510">MTQRVCYEQGLQLHVGRKGLVETARGDSGGSPLPSWKLYENPFYDGLAAAVVAAASAAAAVAMAGKQPGGAATEADHIEEAESIACKKRFRNTTRASSASPPASRATLAPAGEHQRGEKGRWMQNEGLKAGASTMANGSNFFATSVRRDLAGRVSTTLCPEEIQGTAVMADENVNLAKTHRPTSMQGAFGNYANVHMMQGGLSSKDMKAGNRARSRATSKVNEPSGHGASISRPEPHREEASMDMVSRVLVEENTAFLDTKPMSMPVSCEHIESSCSPRSHLQPRPPSSNSDSPCSSKPIKAPKASTKSPQFNRSSQPISPPLKTITLMRPRPAGDLLRVRNSAVKSASSSHRSPLLGDDVEKLPPHPDNLHFAESGIITSPRDYLKALNRSRVGTEEKKMESSPVVSALSEELKRALTRVQELERFQTSARKEVDGLLKRFADEKALLRNREQEKIQAAVFSIEEELDKERKLRKKLESDNRKLSRSLADANKTVVKAEKELDKERKARQLMEDVCDELAREIGEDKAEVEELKREHASAREEMEEERRTLQMTEAWREERVQMKLSEAKYELEERCVALDKLKLELEMYLSSRQAQEGVDFFYDNQGEDFRTATEKLKADTSWSMLLLENGSSYAPQSQDDGLSSDEIHSLRLSRDNIRSQSEWAAYSDARVRDRAKWAIDYAKEESGRFIASDNVIKEESDKVISPINAFHDAHNSSSWFSPKPISRWGNSKASIAGLPGRHDGLTAFDDSDSGVERSLDEENGAEVGSNDADSIWGYAGENGFDNNYLERSKWSAEGDGSINALRNEVKEIASASEEERDSRAGSSPELGRRLTRGMYQNQGFYGGRGKHSQHALLMGARQNADDENTISLVAEFSPVYTHNANSTDFMAQREDWPVVPAYRSSSQGRRVAVPESSIPQGRRDLVQWVKPPRSNHSLQTTRPLDDRMRGLHLQPRQPKGRRRSAK</sequence>
<keyword evidence="4" id="KW-1185">Reference proteome</keyword>
<dbReference type="AlphaFoldDB" id="A0A9D4USX5"/>
<gene>
    <name evidence="3" type="ORF">GOP47_0011498</name>
</gene>
<accession>A0A9D4USX5</accession>
<feature type="coiled-coil region" evidence="1">
    <location>
        <begin position="461"/>
        <end position="555"/>
    </location>
</feature>
<dbReference type="Proteomes" id="UP000886520">
    <property type="component" value="Chromosome 11"/>
</dbReference>
<feature type="region of interest" description="Disordered" evidence="2">
    <location>
        <begin position="933"/>
        <end position="969"/>
    </location>
</feature>
<feature type="region of interest" description="Disordered" evidence="2">
    <location>
        <begin position="816"/>
        <end position="837"/>
    </location>
</feature>
<name>A0A9D4USX5_ADICA</name>
<feature type="region of interest" description="Disordered" evidence="2">
    <location>
        <begin position="202"/>
        <end position="243"/>
    </location>
</feature>
<reference evidence="3" key="1">
    <citation type="submission" date="2021-01" db="EMBL/GenBank/DDBJ databases">
        <title>Adiantum capillus-veneris genome.</title>
        <authorList>
            <person name="Fang Y."/>
            <person name="Liao Q."/>
        </authorList>
    </citation>
    <scope>NUCLEOTIDE SEQUENCE</scope>
    <source>
        <strain evidence="3">H3</strain>
        <tissue evidence="3">Leaf</tissue>
    </source>
</reference>
<feature type="compositionally biased region" description="Polar residues" evidence="2">
    <location>
        <begin position="306"/>
        <end position="318"/>
    </location>
</feature>
<evidence type="ECO:0000256" key="2">
    <source>
        <dbReference type="SAM" id="MobiDB-lite"/>
    </source>
</evidence>
<dbReference type="InterPro" id="IPR043424">
    <property type="entry name" value="BLT-like"/>
</dbReference>
<protein>
    <submittedName>
        <fullName evidence="3">Uncharacterized protein</fullName>
    </submittedName>
</protein>
<organism evidence="3 4">
    <name type="scientific">Adiantum capillus-veneris</name>
    <name type="common">Maidenhair fern</name>
    <dbReference type="NCBI Taxonomy" id="13818"/>
    <lineage>
        <taxon>Eukaryota</taxon>
        <taxon>Viridiplantae</taxon>
        <taxon>Streptophyta</taxon>
        <taxon>Embryophyta</taxon>
        <taxon>Tracheophyta</taxon>
        <taxon>Polypodiopsida</taxon>
        <taxon>Polypodiidae</taxon>
        <taxon>Polypodiales</taxon>
        <taxon>Pteridineae</taxon>
        <taxon>Pteridaceae</taxon>
        <taxon>Vittarioideae</taxon>
        <taxon>Adiantum</taxon>
    </lineage>
</organism>
<feature type="region of interest" description="Disordered" evidence="2">
    <location>
        <begin position="742"/>
        <end position="775"/>
    </location>
</feature>
<evidence type="ECO:0000256" key="1">
    <source>
        <dbReference type="SAM" id="Coils"/>
    </source>
</evidence>
<dbReference type="OrthoDB" id="691984at2759"/>
<dbReference type="PANTHER" id="PTHR31071">
    <property type="entry name" value="GB|AAF24581.1"/>
    <property type="match status" value="1"/>
</dbReference>
<evidence type="ECO:0000313" key="4">
    <source>
        <dbReference type="Proteomes" id="UP000886520"/>
    </source>
</evidence>
<feature type="compositionally biased region" description="Low complexity" evidence="2">
    <location>
        <begin position="93"/>
        <end position="111"/>
    </location>
</feature>
<evidence type="ECO:0000313" key="3">
    <source>
        <dbReference type="EMBL" id="KAI5073485.1"/>
    </source>
</evidence>
<feature type="compositionally biased region" description="Low complexity" evidence="2">
    <location>
        <begin position="288"/>
        <end position="299"/>
    </location>
</feature>
<feature type="region of interest" description="Disordered" evidence="2">
    <location>
        <begin position="269"/>
        <end position="327"/>
    </location>
</feature>
<comment type="caution">
    <text evidence="3">The sequence shown here is derived from an EMBL/GenBank/DDBJ whole genome shotgun (WGS) entry which is preliminary data.</text>
</comment>
<dbReference type="PANTHER" id="PTHR31071:SF2">
    <property type="entry name" value="ACTIN CYTOSKELETON-REGULATORY COMPLEX PAN-LIKE PROTEIN"/>
    <property type="match status" value="1"/>
</dbReference>